<dbReference type="EMBL" id="JBFCZG010000005">
    <property type="protein sequence ID" value="KAL3421707.1"/>
    <property type="molecule type" value="Genomic_DNA"/>
</dbReference>
<dbReference type="SUPFAM" id="SSF52777">
    <property type="entry name" value="CoA-dependent acyltransferases"/>
    <property type="match status" value="4"/>
</dbReference>
<dbReference type="CDD" id="cd05918">
    <property type="entry name" value="A_NRPS_SidN3_like"/>
    <property type="match status" value="1"/>
</dbReference>
<keyword evidence="3" id="KW-0436">Ligase</keyword>
<dbReference type="InterPro" id="IPR006162">
    <property type="entry name" value="Ppantetheine_attach_site"/>
</dbReference>
<dbReference type="Gene3D" id="1.10.1200.10">
    <property type="entry name" value="ACP-like"/>
    <property type="match status" value="1"/>
</dbReference>
<evidence type="ECO:0000256" key="3">
    <source>
        <dbReference type="ARBA" id="ARBA00022598"/>
    </source>
</evidence>
<dbReference type="Gene3D" id="3.30.559.30">
    <property type="entry name" value="Nonribosomal peptide synthetase, condensation domain"/>
    <property type="match status" value="2"/>
</dbReference>
<reference evidence="5 6" key="1">
    <citation type="submission" date="2024-06" db="EMBL/GenBank/DDBJ databases">
        <title>Complete genome of Phlyctema vagabunda strain 19-DSS-EL-015.</title>
        <authorList>
            <person name="Fiorenzani C."/>
        </authorList>
    </citation>
    <scope>NUCLEOTIDE SEQUENCE [LARGE SCALE GENOMIC DNA]</scope>
    <source>
        <strain evidence="5 6">19-DSS-EL-015</strain>
    </source>
</reference>
<accession>A0ABR4PEF3</accession>
<evidence type="ECO:0000313" key="6">
    <source>
        <dbReference type="Proteomes" id="UP001629113"/>
    </source>
</evidence>
<dbReference type="Pfam" id="PF00501">
    <property type="entry name" value="AMP-binding"/>
    <property type="match status" value="1"/>
</dbReference>
<evidence type="ECO:0000256" key="1">
    <source>
        <dbReference type="ARBA" id="ARBA00022450"/>
    </source>
</evidence>
<gene>
    <name evidence="5" type="ORF">PVAG01_05863</name>
</gene>
<dbReference type="Gene3D" id="3.30.559.10">
    <property type="entry name" value="Chloramphenicol acetyltransferase-like domain"/>
    <property type="match status" value="2"/>
</dbReference>
<protein>
    <recommendedName>
        <fullName evidence="4">Carrier domain-containing protein</fullName>
    </recommendedName>
</protein>
<dbReference type="InterPro" id="IPR036736">
    <property type="entry name" value="ACP-like_sf"/>
</dbReference>
<dbReference type="PANTHER" id="PTHR45527:SF16">
    <property type="entry name" value="NONRIBOSOMAL PEPTIDE SYNTHASE ATNA-RELATED"/>
    <property type="match status" value="1"/>
</dbReference>
<dbReference type="Proteomes" id="UP001629113">
    <property type="component" value="Unassembled WGS sequence"/>
</dbReference>
<dbReference type="CDD" id="cd19545">
    <property type="entry name" value="FUM14_C_NRPS-like"/>
    <property type="match status" value="1"/>
</dbReference>
<dbReference type="Gene3D" id="3.40.50.12780">
    <property type="entry name" value="N-terminal domain of ligase-like"/>
    <property type="match status" value="1"/>
</dbReference>
<dbReference type="Pfam" id="PF00550">
    <property type="entry name" value="PP-binding"/>
    <property type="match status" value="1"/>
</dbReference>
<dbReference type="SUPFAM" id="SSF47336">
    <property type="entry name" value="ACP-like"/>
    <property type="match status" value="1"/>
</dbReference>
<name>A0ABR4PEF3_9HELO</name>
<sequence length="1638" mass="181490">MSLVVKTNDIAAPVPLKPFALLMGSFIEQSATICHVEKNQIIDAYPCTPLQEGLLALSDKQPGAYVSNFIFRLPVEVDIDQFKLAWSLAVETTPILRTRIVAIDNWPTLQVVTSEALQWRTGTSLQDYLVEAEGLAFKIGLPLSHYALIHEREERYFVFTAHHSIYDGWSLPLLFRKVENIYHQREPSLALSDGFSNFIQHITSVDEAQSRKFWGGLLAGAKQLNFPQYPNPEYTSIADESVTHSIKFGSPSSDFTTATILQGAWAILLGMHGESTDVTFGSVISGRNTTIPGISEVIGPTISTVPVRVLLERSQSIRDFLQHLQNQTLERIPFEQAGIQNITKLGPDALAACQFQSLLVIQPLDVQMATILGSERIESNDINARSIPLTMECNLGETRLEIIAHFDSNLIEKSKMDVIIHQFEHIFLELSSKQGKLIREIPLCGHYDKQLIRHWNKEIPAASKTCVHHLFKRQVVLQPDSPAVHAWDFKLNYSELDRYARKFAHYLVSLGVGPEVWVPVVMDKSAWTIVAMVAILKAGGACAALDPSHPSRRLSGIIQDLEARVLVVSPQYKNRFVDLSDYTVPVDKAFLDSLPAQTEDPETTVDHTNAAVAIFTSGSTGKPKGIVIEHAHLCTSSKAHGSAQGVGPGTRVFSFASYAFDVSLGDTWTTIMRGACICIPSEADRLNNLAQTITNMRANWLALTPTVSRLLTPNMIPTVKTLTLGGEAIGKDDVTTWADHLRVVGFYGPAETVIGAMMSDLSADRTLNPRTLGHGLNTNLWVVDPDDQDRLVPVGTIGELLIQGPAISRGYLNDLDRTAKSYLTTKPKFLTDAAFGVGHDQKIFKTGDLVYQTPRDGALVYVGRKDTQIKLHGQRIELQEIEEQLVLHSIGHLKSVAWAVELIQPAGPETCFLAAFFANNGTTGQQTNIQDIDIRPIPSELRELLLSVKKLIASHVPKYMVPAMFTPLTKMPMNTSGKTDRGQLRLLGKGLAVKTNSASYSLNEKSFKPKPRRISGNSKELRIKKLWSKCLCLPLDSISSTDDFFDLGGNSVTAMRLAASARAEGFALSVQDIFRNSSLADMSITAASVVKAGENSNVLEAVRRQVARFSHEAEDAARITDYQEWVISHGLTKHSGFYNDLFFEFDGAVDAGRLRDACVSLVHHNPIMRSAFVAHKGRLILVDRKESSLDIDFQQYTWSHETATAAPMLWEQQPLRLGKPPVKFALIKKSPTSHRLVLRISHAQYDGLTLPLLLEDLSAAYLGEALASRPSFFNFLRNNEEKDNTPHLHYWRELLENASLTQIVQHKSLLHRGTMDAYVQQAVRNPSLRSTGTTVTNATIFKAAWGLALSKLSGNEDVVFGHIIAGRNDSDHDYTSTFGACLNVTPVRVRTTPNQISSQLLSSIHTQAVASIPHEGVGFKSIFQACTSWQTWENFSSILQHQNLDSSKKPTSFGDSFCSFSGGVARVGAAVDVWIMTMPRGDETDVQLHYSSLIPRHVAQEMLELFCAATDALCDEGVRDVSIDRLISKKIDVKFPLVPQEESEQEMAKVTPVPQQESIESRRLHQIVDDVWRQVGCHDGSDMIPLDKSFLDLGGDLVAACLMANIYHGKKYQITVEDICNHLTVRSQRNFLMKQLVE</sequence>
<dbReference type="InterPro" id="IPR045851">
    <property type="entry name" value="AMP-bd_C_sf"/>
</dbReference>
<dbReference type="Gene3D" id="3.30.300.30">
    <property type="match status" value="1"/>
</dbReference>
<dbReference type="InterPro" id="IPR000873">
    <property type="entry name" value="AMP-dep_synth/lig_dom"/>
</dbReference>
<dbReference type="PROSITE" id="PS00012">
    <property type="entry name" value="PHOSPHOPANTETHEINE"/>
    <property type="match status" value="1"/>
</dbReference>
<dbReference type="NCBIfam" id="TIGR01733">
    <property type="entry name" value="AA-adenyl-dom"/>
    <property type="match status" value="1"/>
</dbReference>
<comment type="caution">
    <text evidence="5">The sequence shown here is derived from an EMBL/GenBank/DDBJ whole genome shotgun (WGS) entry which is preliminary data.</text>
</comment>
<dbReference type="InterPro" id="IPR023213">
    <property type="entry name" value="CAT-like_dom_sf"/>
</dbReference>
<evidence type="ECO:0000256" key="2">
    <source>
        <dbReference type="ARBA" id="ARBA00022553"/>
    </source>
</evidence>
<dbReference type="PROSITE" id="PS50075">
    <property type="entry name" value="CARRIER"/>
    <property type="match status" value="1"/>
</dbReference>
<dbReference type="InterPro" id="IPR001242">
    <property type="entry name" value="Condensation_dom"/>
</dbReference>
<dbReference type="InterPro" id="IPR009081">
    <property type="entry name" value="PP-bd_ACP"/>
</dbReference>
<dbReference type="PANTHER" id="PTHR45527">
    <property type="entry name" value="NONRIBOSOMAL PEPTIDE SYNTHETASE"/>
    <property type="match status" value="1"/>
</dbReference>
<dbReference type="InterPro" id="IPR042099">
    <property type="entry name" value="ANL_N_sf"/>
</dbReference>
<feature type="domain" description="Carrier" evidence="4">
    <location>
        <begin position="1014"/>
        <end position="1090"/>
    </location>
</feature>
<evidence type="ECO:0000259" key="4">
    <source>
        <dbReference type="PROSITE" id="PS50075"/>
    </source>
</evidence>
<proteinExistence type="predicted"/>
<evidence type="ECO:0000313" key="5">
    <source>
        <dbReference type="EMBL" id="KAL3421707.1"/>
    </source>
</evidence>
<organism evidence="5 6">
    <name type="scientific">Phlyctema vagabunda</name>
    <dbReference type="NCBI Taxonomy" id="108571"/>
    <lineage>
        <taxon>Eukaryota</taxon>
        <taxon>Fungi</taxon>
        <taxon>Dikarya</taxon>
        <taxon>Ascomycota</taxon>
        <taxon>Pezizomycotina</taxon>
        <taxon>Leotiomycetes</taxon>
        <taxon>Helotiales</taxon>
        <taxon>Dermateaceae</taxon>
        <taxon>Phlyctema</taxon>
    </lineage>
</organism>
<keyword evidence="2" id="KW-0597">Phosphoprotein</keyword>
<dbReference type="SUPFAM" id="SSF56801">
    <property type="entry name" value="Acetyl-CoA synthetase-like"/>
    <property type="match status" value="1"/>
</dbReference>
<dbReference type="InterPro" id="IPR010071">
    <property type="entry name" value="AA_adenyl_dom"/>
</dbReference>
<keyword evidence="1" id="KW-0596">Phosphopantetheine</keyword>
<dbReference type="Pfam" id="PF00668">
    <property type="entry name" value="Condensation"/>
    <property type="match status" value="2"/>
</dbReference>
<keyword evidence="6" id="KW-1185">Reference proteome</keyword>